<dbReference type="EMBL" id="JBHTIS010002165">
    <property type="protein sequence ID" value="MFD1049418.1"/>
    <property type="molecule type" value="Genomic_DNA"/>
</dbReference>
<sequence length="76" mass="8572">MSELFTREDVRSRVLAAADLIDGEDSLPRSLPQEDLVNLMVNAIITKLDNPEADFATVLEENYGVRRWKDVHGADE</sequence>
<protein>
    <submittedName>
        <fullName evidence="1">Uncharacterized protein</fullName>
    </submittedName>
</protein>
<keyword evidence="2" id="KW-1185">Reference proteome</keyword>
<accession>A0ABW3MFC3</accession>
<comment type="caution">
    <text evidence="1">The sequence shown here is derived from an EMBL/GenBank/DDBJ whole genome shotgun (WGS) entry which is preliminary data.</text>
</comment>
<evidence type="ECO:0000313" key="2">
    <source>
        <dbReference type="Proteomes" id="UP001597045"/>
    </source>
</evidence>
<name>A0ABW3MFC3_9PSEU</name>
<proteinExistence type="predicted"/>
<organism evidence="1 2">
    <name type="scientific">Kibdelosporangium lantanae</name>
    <dbReference type="NCBI Taxonomy" id="1497396"/>
    <lineage>
        <taxon>Bacteria</taxon>
        <taxon>Bacillati</taxon>
        <taxon>Actinomycetota</taxon>
        <taxon>Actinomycetes</taxon>
        <taxon>Pseudonocardiales</taxon>
        <taxon>Pseudonocardiaceae</taxon>
        <taxon>Kibdelosporangium</taxon>
    </lineage>
</organism>
<reference evidence="2" key="1">
    <citation type="journal article" date="2019" name="Int. J. Syst. Evol. Microbiol.">
        <title>The Global Catalogue of Microorganisms (GCM) 10K type strain sequencing project: providing services to taxonomists for standard genome sequencing and annotation.</title>
        <authorList>
            <consortium name="The Broad Institute Genomics Platform"/>
            <consortium name="The Broad Institute Genome Sequencing Center for Infectious Disease"/>
            <person name="Wu L."/>
            <person name="Ma J."/>
        </authorList>
    </citation>
    <scope>NUCLEOTIDE SEQUENCE [LARGE SCALE GENOMIC DNA]</scope>
    <source>
        <strain evidence="2">JCM 31486</strain>
    </source>
</reference>
<gene>
    <name evidence="1" type="ORF">ACFQ1S_29725</name>
</gene>
<evidence type="ECO:0000313" key="1">
    <source>
        <dbReference type="EMBL" id="MFD1049418.1"/>
    </source>
</evidence>
<dbReference type="Proteomes" id="UP001597045">
    <property type="component" value="Unassembled WGS sequence"/>
</dbReference>